<reference evidence="2 3" key="1">
    <citation type="submission" date="2021-03" db="EMBL/GenBank/DDBJ databases">
        <title>Whole genome shotgun sequence of Actinoplanes toevensis NBRC 105298.</title>
        <authorList>
            <person name="Komaki H."/>
            <person name="Tamura T."/>
        </authorList>
    </citation>
    <scope>NUCLEOTIDE SEQUENCE [LARGE SCALE GENOMIC DNA]</scope>
    <source>
        <strain evidence="2 3">NBRC 105298</strain>
    </source>
</reference>
<accession>A0A919W5K5</accession>
<dbReference type="EMBL" id="BOQN01000047">
    <property type="protein sequence ID" value="GIM91398.1"/>
    <property type="molecule type" value="Genomic_DNA"/>
</dbReference>
<dbReference type="InterPro" id="IPR032710">
    <property type="entry name" value="NTF2-like_dom_sf"/>
</dbReference>
<dbReference type="Pfam" id="PF13474">
    <property type="entry name" value="SnoaL_3"/>
    <property type="match status" value="1"/>
</dbReference>
<dbReference type="AlphaFoldDB" id="A0A919W5K5"/>
<evidence type="ECO:0000259" key="1">
    <source>
        <dbReference type="Pfam" id="PF13474"/>
    </source>
</evidence>
<comment type="caution">
    <text evidence="2">The sequence shown here is derived from an EMBL/GenBank/DDBJ whole genome shotgun (WGS) entry which is preliminary data.</text>
</comment>
<sequence length="126" mass="13572">MTEPLDAVNDLNNAFVARDLAAALACFAPGDDIGYAGSEKTETASGRAAVSALLGALFLRPEAYGWSTRSATVHRYGSQAYVFAEANGVVHTDTGKTENFPYRVAGMVELTDGRWRWRHCQGSEPT</sequence>
<dbReference type="SUPFAM" id="SSF54427">
    <property type="entry name" value="NTF2-like"/>
    <property type="match status" value="1"/>
</dbReference>
<proteinExistence type="predicted"/>
<dbReference type="InterPro" id="IPR037401">
    <property type="entry name" value="SnoaL-like"/>
</dbReference>
<keyword evidence="3" id="KW-1185">Reference proteome</keyword>
<evidence type="ECO:0000313" key="3">
    <source>
        <dbReference type="Proteomes" id="UP000677082"/>
    </source>
</evidence>
<gene>
    <name evidence="2" type="ORF">Ato02nite_031910</name>
</gene>
<dbReference type="Proteomes" id="UP000677082">
    <property type="component" value="Unassembled WGS sequence"/>
</dbReference>
<evidence type="ECO:0000313" key="2">
    <source>
        <dbReference type="EMBL" id="GIM91398.1"/>
    </source>
</evidence>
<name>A0A919W5K5_9ACTN</name>
<dbReference type="Gene3D" id="3.10.450.50">
    <property type="match status" value="1"/>
</dbReference>
<protein>
    <recommendedName>
        <fullName evidence="1">SnoaL-like domain-containing protein</fullName>
    </recommendedName>
</protein>
<feature type="domain" description="SnoaL-like" evidence="1">
    <location>
        <begin position="6"/>
        <end position="125"/>
    </location>
</feature>
<organism evidence="2 3">
    <name type="scientific">Paractinoplanes toevensis</name>
    <dbReference type="NCBI Taxonomy" id="571911"/>
    <lineage>
        <taxon>Bacteria</taxon>
        <taxon>Bacillati</taxon>
        <taxon>Actinomycetota</taxon>
        <taxon>Actinomycetes</taxon>
        <taxon>Micromonosporales</taxon>
        <taxon>Micromonosporaceae</taxon>
        <taxon>Paractinoplanes</taxon>
    </lineage>
</organism>
<dbReference type="RefSeq" id="WP_213007297.1">
    <property type="nucleotide sequence ID" value="NZ_BOQN01000047.1"/>
</dbReference>